<sequence length="240" mass="26384">MKQSRQSTKVAYQGLKEFVKFGKFVETKGVQATSTLIAMVAEEHVAPSSSNLGFSLEVSDNDDVGDDDSDDNDDVTFCLFIPPKEPVNEAVEALIKELQSTIRKPPQAVFVTVESPYESDKDEPNVSLVPKKQRQRDPRPGVLVTDPVHEDVQSLIAELAQADQDEQRPIFDEDFLVNEEVFSSGSSSAPPPPEHDVVSIKLGKLLAFQDSIHHSRGKGIYSGSEQGGDEDSQQTISELR</sequence>
<evidence type="ECO:0000313" key="2">
    <source>
        <dbReference type="EMBL" id="CAI9274511.1"/>
    </source>
</evidence>
<feature type="compositionally biased region" description="Acidic residues" evidence="1">
    <location>
        <begin position="59"/>
        <end position="74"/>
    </location>
</feature>
<proteinExistence type="predicted"/>
<feature type="region of interest" description="Disordered" evidence="1">
    <location>
        <begin position="46"/>
        <end position="75"/>
    </location>
</feature>
<organism evidence="2 3">
    <name type="scientific">Lactuca saligna</name>
    <name type="common">Willowleaf lettuce</name>
    <dbReference type="NCBI Taxonomy" id="75948"/>
    <lineage>
        <taxon>Eukaryota</taxon>
        <taxon>Viridiplantae</taxon>
        <taxon>Streptophyta</taxon>
        <taxon>Embryophyta</taxon>
        <taxon>Tracheophyta</taxon>
        <taxon>Spermatophyta</taxon>
        <taxon>Magnoliopsida</taxon>
        <taxon>eudicotyledons</taxon>
        <taxon>Gunneridae</taxon>
        <taxon>Pentapetalae</taxon>
        <taxon>asterids</taxon>
        <taxon>campanulids</taxon>
        <taxon>Asterales</taxon>
        <taxon>Asteraceae</taxon>
        <taxon>Cichorioideae</taxon>
        <taxon>Cichorieae</taxon>
        <taxon>Lactucinae</taxon>
        <taxon>Lactuca</taxon>
    </lineage>
</organism>
<name>A0AA36DWW3_LACSI</name>
<dbReference type="AlphaFoldDB" id="A0AA36DWW3"/>
<dbReference type="EMBL" id="OX465079">
    <property type="protein sequence ID" value="CAI9274511.1"/>
    <property type="molecule type" value="Genomic_DNA"/>
</dbReference>
<accession>A0AA36DWW3</accession>
<keyword evidence="3" id="KW-1185">Reference proteome</keyword>
<evidence type="ECO:0000313" key="3">
    <source>
        <dbReference type="Proteomes" id="UP001177003"/>
    </source>
</evidence>
<protein>
    <submittedName>
        <fullName evidence="2">Uncharacterized protein</fullName>
    </submittedName>
</protein>
<gene>
    <name evidence="2" type="ORF">LSALG_LOCUS14590</name>
</gene>
<feature type="region of interest" description="Disordered" evidence="1">
    <location>
        <begin position="216"/>
        <end position="240"/>
    </location>
</feature>
<evidence type="ECO:0000256" key="1">
    <source>
        <dbReference type="SAM" id="MobiDB-lite"/>
    </source>
</evidence>
<dbReference type="Proteomes" id="UP001177003">
    <property type="component" value="Chromosome 3"/>
</dbReference>
<feature type="region of interest" description="Disordered" evidence="1">
    <location>
        <begin position="114"/>
        <end position="144"/>
    </location>
</feature>
<reference evidence="2" key="1">
    <citation type="submission" date="2023-04" db="EMBL/GenBank/DDBJ databases">
        <authorList>
            <person name="Vijverberg K."/>
            <person name="Xiong W."/>
            <person name="Schranz E."/>
        </authorList>
    </citation>
    <scope>NUCLEOTIDE SEQUENCE</scope>
</reference>